<dbReference type="Proteomes" id="UP000324748">
    <property type="component" value="Unassembled WGS sequence"/>
</dbReference>
<sequence>MNATRSLLRILSSNVQALHSSVLRMFIHHIISFDHHHHQPFKVVSGTIIVGFRY</sequence>
<dbReference type="EMBL" id="VSWC01000183">
    <property type="protein sequence ID" value="KAA1069295.1"/>
    <property type="molecule type" value="Genomic_DNA"/>
</dbReference>
<gene>
    <name evidence="1" type="ORF">PGT21_019887</name>
</gene>
<evidence type="ECO:0000313" key="1">
    <source>
        <dbReference type="EMBL" id="KAA1069295.1"/>
    </source>
</evidence>
<evidence type="ECO:0000313" key="2">
    <source>
        <dbReference type="Proteomes" id="UP000324748"/>
    </source>
</evidence>
<comment type="caution">
    <text evidence="1">The sequence shown here is derived from an EMBL/GenBank/DDBJ whole genome shotgun (WGS) entry which is preliminary data.</text>
</comment>
<accession>A0A5B0LXX6</accession>
<name>A0A5B0LXX6_PUCGR</name>
<organism evidence="1 2">
    <name type="scientific">Puccinia graminis f. sp. tritici</name>
    <dbReference type="NCBI Taxonomy" id="56615"/>
    <lineage>
        <taxon>Eukaryota</taxon>
        <taxon>Fungi</taxon>
        <taxon>Dikarya</taxon>
        <taxon>Basidiomycota</taxon>
        <taxon>Pucciniomycotina</taxon>
        <taxon>Pucciniomycetes</taxon>
        <taxon>Pucciniales</taxon>
        <taxon>Pucciniaceae</taxon>
        <taxon>Puccinia</taxon>
    </lineage>
</organism>
<dbReference type="AlphaFoldDB" id="A0A5B0LXX6"/>
<protein>
    <submittedName>
        <fullName evidence="1">Uncharacterized protein</fullName>
    </submittedName>
</protein>
<keyword evidence="2" id="KW-1185">Reference proteome</keyword>
<proteinExistence type="predicted"/>
<reference evidence="1 2" key="1">
    <citation type="submission" date="2019-05" db="EMBL/GenBank/DDBJ databases">
        <title>Emergence of the Ug99 lineage of the wheat stem rust pathogen through somatic hybridization.</title>
        <authorList>
            <person name="Li F."/>
            <person name="Upadhyaya N.M."/>
            <person name="Sperschneider J."/>
            <person name="Matny O."/>
            <person name="Nguyen-Phuc H."/>
            <person name="Mago R."/>
            <person name="Raley C."/>
            <person name="Miller M.E."/>
            <person name="Silverstein K.A.T."/>
            <person name="Henningsen E."/>
            <person name="Hirsch C.D."/>
            <person name="Visser B."/>
            <person name="Pretorius Z.A."/>
            <person name="Steffenson B.J."/>
            <person name="Schwessinger B."/>
            <person name="Dodds P.N."/>
            <person name="Figueroa M."/>
        </authorList>
    </citation>
    <scope>NUCLEOTIDE SEQUENCE [LARGE SCALE GENOMIC DNA]</scope>
    <source>
        <strain evidence="1">21-0</strain>
    </source>
</reference>